<name>A0ABR7WCK4_9ACTN</name>
<protein>
    <submittedName>
        <fullName evidence="2">Uncharacterized protein</fullName>
    </submittedName>
</protein>
<proteinExistence type="predicted"/>
<sequence>MAKSDAGSKGAGAMVIVVLIIIAVVVKFWYVFVAAAAIGLLVFATSKLIKANSARRAVERADRASLLDRCEQENAAYNEDPDNYLRRFEGDLGL</sequence>
<gene>
    <name evidence="2" type="ORF">IDF66_13155</name>
</gene>
<feature type="transmembrane region" description="Helical" evidence="1">
    <location>
        <begin position="12"/>
        <end position="45"/>
    </location>
</feature>
<keyword evidence="3" id="KW-1185">Reference proteome</keyword>
<accession>A0ABR7WCK4</accession>
<organism evidence="2 3">
    <name type="scientific">Gordonia hankookensis</name>
    <dbReference type="NCBI Taxonomy" id="589403"/>
    <lineage>
        <taxon>Bacteria</taxon>
        <taxon>Bacillati</taxon>
        <taxon>Actinomycetota</taxon>
        <taxon>Actinomycetes</taxon>
        <taxon>Mycobacteriales</taxon>
        <taxon>Gordoniaceae</taxon>
        <taxon>Gordonia</taxon>
    </lineage>
</organism>
<comment type="caution">
    <text evidence="2">The sequence shown here is derived from an EMBL/GenBank/DDBJ whole genome shotgun (WGS) entry which is preliminary data.</text>
</comment>
<keyword evidence="1" id="KW-0472">Membrane</keyword>
<dbReference type="EMBL" id="JACWMS010000002">
    <property type="protein sequence ID" value="MBD1320530.1"/>
    <property type="molecule type" value="Genomic_DNA"/>
</dbReference>
<keyword evidence="1" id="KW-0812">Transmembrane</keyword>
<dbReference type="RefSeq" id="WP_190267160.1">
    <property type="nucleotide sequence ID" value="NZ_BAABAD010000004.1"/>
</dbReference>
<keyword evidence="1" id="KW-1133">Transmembrane helix</keyword>
<evidence type="ECO:0000313" key="3">
    <source>
        <dbReference type="Proteomes" id="UP000602395"/>
    </source>
</evidence>
<evidence type="ECO:0000256" key="1">
    <source>
        <dbReference type="SAM" id="Phobius"/>
    </source>
</evidence>
<reference evidence="2 3" key="1">
    <citation type="submission" date="2020-09" db="EMBL/GenBank/DDBJ databases">
        <title>Novel species in genus Gordonia.</title>
        <authorList>
            <person name="Zhang G."/>
        </authorList>
    </citation>
    <scope>NUCLEOTIDE SEQUENCE [LARGE SCALE GENOMIC DNA]</scope>
    <source>
        <strain evidence="2 3">ON-33</strain>
    </source>
</reference>
<dbReference type="Proteomes" id="UP000602395">
    <property type="component" value="Unassembled WGS sequence"/>
</dbReference>
<evidence type="ECO:0000313" key="2">
    <source>
        <dbReference type="EMBL" id="MBD1320530.1"/>
    </source>
</evidence>